<proteinExistence type="predicted"/>
<name>A0AAP2XUI5_CLOIN</name>
<evidence type="ECO:0000259" key="1">
    <source>
        <dbReference type="Pfam" id="PF08346"/>
    </source>
</evidence>
<dbReference type="EMBL" id="JAKTMA010000093">
    <property type="protein sequence ID" value="MCR0235632.1"/>
    <property type="molecule type" value="Genomic_DNA"/>
</dbReference>
<dbReference type="Pfam" id="PF08346">
    <property type="entry name" value="AntA"/>
    <property type="match status" value="1"/>
</dbReference>
<evidence type="ECO:0000259" key="2">
    <source>
        <dbReference type="Pfam" id="PF10552"/>
    </source>
</evidence>
<dbReference type="Proteomes" id="UP001203972">
    <property type="component" value="Unassembled WGS sequence"/>
</dbReference>
<protein>
    <submittedName>
        <fullName evidence="3">ORF6C domain-containing protein</fullName>
    </submittedName>
</protein>
<dbReference type="Proteomes" id="UP000604383">
    <property type="component" value="Unassembled WGS sequence"/>
</dbReference>
<evidence type="ECO:0000313" key="4">
    <source>
        <dbReference type="EMBL" id="MZH54494.1"/>
    </source>
</evidence>
<reference evidence="4" key="1">
    <citation type="journal article" date="2019" name="Nat. Med.">
        <title>A library of human gut bacterial isolates paired with longitudinal multiomics data enables mechanistic microbiome research.</title>
        <authorList>
            <person name="Poyet M."/>
            <person name="Groussin M."/>
            <person name="Gibbons S.M."/>
            <person name="Avila-Pacheco J."/>
            <person name="Jiang X."/>
            <person name="Kearney S.M."/>
            <person name="Perrotta A.R."/>
            <person name="Berdy B."/>
            <person name="Zhao S."/>
            <person name="Lieberman T.D."/>
            <person name="Swanson P.K."/>
            <person name="Smith M."/>
            <person name="Roesemann S."/>
            <person name="Alexander J.E."/>
            <person name="Rich S.A."/>
            <person name="Livny J."/>
            <person name="Vlamakis H."/>
            <person name="Clish C."/>
            <person name="Bullock K."/>
            <person name="Deik A."/>
            <person name="Scott J."/>
            <person name="Pierce K.A."/>
            <person name="Xavier R.J."/>
            <person name="Alm E.J."/>
        </authorList>
    </citation>
    <scope>NUCLEOTIDE SEQUENCE</scope>
    <source>
        <strain evidence="4">BIOML-A12</strain>
    </source>
</reference>
<comment type="caution">
    <text evidence="3">The sequence shown here is derived from an EMBL/GenBank/DDBJ whole genome shotgun (WGS) entry which is preliminary data.</text>
</comment>
<sequence>MNNVMNTTNQTPIEIALGIDENGMTTARKLYEFLEMDKSHYSRWYKQNVIDNAFAAENEDYFPFAINGECGGQASKDAKLTADFAKKLSMTAKNEKGEEARNYFVTIENKSKEAAIQLSGLSTEMQAILMQDRRLVEQDKRITALEDNTLISTRQRRKIRNAIHSSVASACGGIKTVAYKENSKRVYKAVYNFLYDHYDISEYADIPKVKYNEALSLIENWYPSYDLQLSIDISNNCKQQKMDLDSNN</sequence>
<dbReference type="InterPro" id="IPR018878">
    <property type="entry name" value="ORF6C_dom"/>
</dbReference>
<feature type="domain" description="AntA/AntB antirepressor" evidence="1">
    <location>
        <begin position="27"/>
        <end position="94"/>
    </location>
</feature>
<accession>A0AAP2XUI5</accession>
<dbReference type="EMBL" id="WWTN01000002">
    <property type="protein sequence ID" value="MZH54494.1"/>
    <property type="molecule type" value="Genomic_DNA"/>
</dbReference>
<reference evidence="3" key="2">
    <citation type="journal article" date="2022" name="Clin. Infect. Dis.">
        <title>Association between Clostridium innocuum and antibiotic-associated diarrhea in adults and children: A cross-sectional study and comparative genomics analysis.</title>
        <authorList>
            <person name="Cherny K.E."/>
            <person name="Muscat E.B."/>
            <person name="Balaji A."/>
            <person name="Mukherjee J."/>
            <person name="Ozer E.A."/>
            <person name="Angarone M.P."/>
            <person name="Hauser A.R."/>
            <person name="Sichel J.S."/>
            <person name="Amponsah E."/>
            <person name="Kociolek L.K."/>
        </authorList>
    </citation>
    <scope>NUCLEOTIDE SEQUENCE</scope>
    <source>
        <strain evidence="3">NU1-AC-029v</strain>
    </source>
</reference>
<dbReference type="RefSeq" id="WP_008816001.1">
    <property type="nucleotide sequence ID" value="NZ_AP025565.1"/>
</dbReference>
<dbReference type="AlphaFoldDB" id="A0AAP2XUI5"/>
<feature type="domain" description="ORF6C" evidence="2">
    <location>
        <begin position="122"/>
        <end position="231"/>
    </location>
</feature>
<gene>
    <name evidence="4" type="ORF">GT664_01700</name>
    <name evidence="3" type="ORF">MKC95_22990</name>
</gene>
<organism evidence="3 5">
    <name type="scientific">Clostridium innocuum</name>
    <dbReference type="NCBI Taxonomy" id="1522"/>
    <lineage>
        <taxon>Bacteria</taxon>
        <taxon>Bacillati</taxon>
        <taxon>Bacillota</taxon>
        <taxon>Clostridia</taxon>
        <taxon>Eubacteriales</taxon>
        <taxon>Clostridiaceae</taxon>
        <taxon>Clostridium</taxon>
    </lineage>
</organism>
<evidence type="ECO:0000313" key="3">
    <source>
        <dbReference type="EMBL" id="MCR0235632.1"/>
    </source>
</evidence>
<dbReference type="InterPro" id="IPR013557">
    <property type="entry name" value="AntA/B_antirep"/>
</dbReference>
<dbReference type="Pfam" id="PF10552">
    <property type="entry name" value="ORF6C"/>
    <property type="match status" value="1"/>
</dbReference>
<evidence type="ECO:0000313" key="5">
    <source>
        <dbReference type="Proteomes" id="UP001203972"/>
    </source>
</evidence>